<evidence type="ECO:0000313" key="1">
    <source>
        <dbReference type="EMBL" id="RDD66839.1"/>
    </source>
</evidence>
<protein>
    <submittedName>
        <fullName evidence="1">Uncharacterized protein</fullName>
    </submittedName>
</protein>
<name>A0A369TNG1_9RHOB</name>
<evidence type="ECO:0000313" key="2">
    <source>
        <dbReference type="Proteomes" id="UP000253977"/>
    </source>
</evidence>
<comment type="caution">
    <text evidence="1">The sequence shown here is derived from an EMBL/GenBank/DDBJ whole genome shotgun (WGS) entry which is preliminary data.</text>
</comment>
<reference evidence="1 2" key="1">
    <citation type="submission" date="2018-07" db="EMBL/GenBank/DDBJ databases">
        <title>Thalassococcus profundi sp. nov., a marine bacterium isolated from deep seawater of Okinawa Trough.</title>
        <authorList>
            <person name="Yu M."/>
        </authorList>
    </citation>
    <scope>NUCLEOTIDE SEQUENCE [LARGE SCALE GENOMIC DNA]</scope>
    <source>
        <strain evidence="1 2">WRAS1</strain>
    </source>
</reference>
<dbReference type="RefSeq" id="WP_114510384.1">
    <property type="nucleotide sequence ID" value="NZ_QPMK01000004.1"/>
</dbReference>
<proteinExistence type="predicted"/>
<dbReference type="AlphaFoldDB" id="A0A369TNG1"/>
<accession>A0A369TNG1</accession>
<keyword evidence="2" id="KW-1185">Reference proteome</keyword>
<organism evidence="1 2">
    <name type="scientific">Thalassococcus profundi</name>
    <dbReference type="NCBI Taxonomy" id="2282382"/>
    <lineage>
        <taxon>Bacteria</taxon>
        <taxon>Pseudomonadati</taxon>
        <taxon>Pseudomonadota</taxon>
        <taxon>Alphaproteobacteria</taxon>
        <taxon>Rhodobacterales</taxon>
        <taxon>Roseobacteraceae</taxon>
        <taxon>Thalassococcus</taxon>
    </lineage>
</organism>
<dbReference type="Proteomes" id="UP000253977">
    <property type="component" value="Unassembled WGS sequence"/>
</dbReference>
<dbReference type="OrthoDB" id="7451388at2"/>
<dbReference type="EMBL" id="QPMK01000004">
    <property type="protein sequence ID" value="RDD66839.1"/>
    <property type="molecule type" value="Genomic_DNA"/>
</dbReference>
<gene>
    <name evidence="1" type="ORF">DU478_07770</name>
</gene>
<sequence length="148" mass="15663">MDAAGVTAPPIRAFAAHVWQIAPAQVRNAAFGLGLSLCAAAMVSADEGVQGWIPEVLAMPEDAEVVVDRAIGSTVRMYSIMTGADIDVLFSEWEESLGNNGYPVTEDTEQVLDRAIEFSGPGIVNAKIIAAPASEDGRRIIEFDATLD</sequence>